<comment type="caution">
    <text evidence="1">The sequence shown here is derived from an EMBL/GenBank/DDBJ whole genome shotgun (WGS) entry which is preliminary data.</text>
</comment>
<organism evidence="1 2">
    <name type="scientific">Undibacterium arcticum</name>
    <dbReference type="NCBI Taxonomy" id="1762892"/>
    <lineage>
        <taxon>Bacteria</taxon>
        <taxon>Pseudomonadati</taxon>
        <taxon>Pseudomonadota</taxon>
        <taxon>Betaproteobacteria</taxon>
        <taxon>Burkholderiales</taxon>
        <taxon>Oxalobacteraceae</taxon>
        <taxon>Undibacterium</taxon>
    </lineage>
</organism>
<dbReference type="RefSeq" id="WP_390323145.1">
    <property type="nucleotide sequence ID" value="NZ_JBHRTP010000092.1"/>
</dbReference>
<evidence type="ECO:0000313" key="2">
    <source>
        <dbReference type="Proteomes" id="UP001595530"/>
    </source>
</evidence>
<sequence>MFITCNASPGEVLSQLITLGRTMPDHTKKFKHLAHNKDLCPKFHEQVETILESFNRHKASALDIQGFRDNGADILFRFVDEDGKSDAIALQVKSQKEIEDDIRRPKGQASLVRDLKAQRTEAQSKHQISMYYILLCCDVSKHRDYVRKVAAEFTSLNDVKIVSPQHALRFYNLDAAEIAAHCGQILCRDDYVVTKARNELNDSNPEYRRIVIGSLVHHLEGKQTFSIDDLHGFAGADSMTDNDHLVESADEAIQTLMWERFFAVDDGQTFTPDAFDYPAIRALYFDLFVRHGLTGDGAFKYLLILTDSLDVDEEDTLDI</sequence>
<dbReference type="Proteomes" id="UP001595530">
    <property type="component" value="Unassembled WGS sequence"/>
</dbReference>
<gene>
    <name evidence="1" type="ORF">ACFOFO_23920</name>
</gene>
<protein>
    <recommendedName>
        <fullName evidence="3">DUF4365 domain-containing protein</fullName>
    </recommendedName>
</protein>
<evidence type="ECO:0000313" key="1">
    <source>
        <dbReference type="EMBL" id="MFC3110961.1"/>
    </source>
</evidence>
<keyword evidence="2" id="KW-1185">Reference proteome</keyword>
<dbReference type="EMBL" id="JBHRTP010000092">
    <property type="protein sequence ID" value="MFC3110961.1"/>
    <property type="molecule type" value="Genomic_DNA"/>
</dbReference>
<reference evidence="2" key="1">
    <citation type="journal article" date="2019" name="Int. J. Syst. Evol. Microbiol.">
        <title>The Global Catalogue of Microorganisms (GCM) 10K type strain sequencing project: providing services to taxonomists for standard genome sequencing and annotation.</title>
        <authorList>
            <consortium name="The Broad Institute Genomics Platform"/>
            <consortium name="The Broad Institute Genome Sequencing Center for Infectious Disease"/>
            <person name="Wu L."/>
            <person name="Ma J."/>
        </authorList>
    </citation>
    <scope>NUCLEOTIDE SEQUENCE [LARGE SCALE GENOMIC DNA]</scope>
    <source>
        <strain evidence="2">KCTC 42986</strain>
    </source>
</reference>
<proteinExistence type="predicted"/>
<evidence type="ECO:0008006" key="3">
    <source>
        <dbReference type="Google" id="ProtNLM"/>
    </source>
</evidence>
<name>A0ABV7F9N8_9BURK</name>
<accession>A0ABV7F9N8</accession>